<evidence type="ECO:0000313" key="6">
    <source>
        <dbReference type="Proteomes" id="UP000295719"/>
    </source>
</evidence>
<gene>
    <name evidence="5" type="ORF">EDC52_10499</name>
</gene>
<keyword evidence="1 3" id="KW-0238">DNA-binding</keyword>
<dbReference type="GO" id="GO:0000160">
    <property type="term" value="P:phosphorelay signal transduction system"/>
    <property type="evidence" value="ECO:0007669"/>
    <property type="project" value="InterPro"/>
</dbReference>
<protein>
    <submittedName>
        <fullName evidence="5">DNA-binding winged helix-turn-helix (WHTH) protein</fullName>
    </submittedName>
</protein>
<dbReference type="InterPro" id="IPR011990">
    <property type="entry name" value="TPR-like_helical_dom_sf"/>
</dbReference>
<dbReference type="SUPFAM" id="SSF48452">
    <property type="entry name" value="TPR-like"/>
    <property type="match status" value="1"/>
</dbReference>
<evidence type="ECO:0000256" key="2">
    <source>
        <dbReference type="PROSITE-ProRule" id="PRU00339"/>
    </source>
</evidence>
<evidence type="ECO:0000256" key="3">
    <source>
        <dbReference type="PROSITE-ProRule" id="PRU01091"/>
    </source>
</evidence>
<dbReference type="GO" id="GO:0006355">
    <property type="term" value="P:regulation of DNA-templated transcription"/>
    <property type="evidence" value="ECO:0007669"/>
    <property type="project" value="InterPro"/>
</dbReference>
<keyword evidence="6" id="KW-1185">Reference proteome</keyword>
<feature type="repeat" description="TPR" evidence="2">
    <location>
        <begin position="362"/>
        <end position="395"/>
    </location>
</feature>
<dbReference type="Gene3D" id="1.10.10.10">
    <property type="entry name" value="Winged helix-like DNA-binding domain superfamily/Winged helix DNA-binding domain"/>
    <property type="match status" value="1"/>
</dbReference>
<feature type="domain" description="OmpR/PhoB-type" evidence="4">
    <location>
        <begin position="32"/>
        <end position="128"/>
    </location>
</feature>
<dbReference type="AlphaFoldDB" id="A0A4V2W4P2"/>
<feature type="DNA-binding region" description="OmpR/PhoB-type" evidence="3">
    <location>
        <begin position="32"/>
        <end position="128"/>
    </location>
</feature>
<dbReference type="OrthoDB" id="6593698at2"/>
<dbReference type="RefSeq" id="WP_131865244.1">
    <property type="nucleotide sequence ID" value="NZ_SMCR01000004.1"/>
</dbReference>
<dbReference type="GO" id="GO:0003677">
    <property type="term" value="F:DNA binding"/>
    <property type="evidence" value="ECO:0007669"/>
    <property type="project" value="UniProtKB-UniRule"/>
</dbReference>
<dbReference type="InterPro" id="IPR016032">
    <property type="entry name" value="Sig_transdc_resp-reg_C-effctor"/>
</dbReference>
<dbReference type="Proteomes" id="UP000295719">
    <property type="component" value="Unassembled WGS sequence"/>
</dbReference>
<dbReference type="PROSITE" id="PS51755">
    <property type="entry name" value="OMPR_PHOB"/>
    <property type="match status" value="1"/>
</dbReference>
<evidence type="ECO:0000313" key="5">
    <source>
        <dbReference type="EMBL" id="TCV96659.1"/>
    </source>
</evidence>
<proteinExistence type="predicted"/>
<dbReference type="InterPro" id="IPR001867">
    <property type="entry name" value="OmpR/PhoB-type_DNA-bd"/>
</dbReference>
<dbReference type="SMART" id="SM00028">
    <property type="entry name" value="TPR"/>
    <property type="match status" value="1"/>
</dbReference>
<dbReference type="Gene3D" id="1.25.40.10">
    <property type="entry name" value="Tetratricopeptide repeat domain"/>
    <property type="match status" value="1"/>
</dbReference>
<dbReference type="CDD" id="cd00383">
    <property type="entry name" value="trans_reg_C"/>
    <property type="match status" value="1"/>
</dbReference>
<dbReference type="Pfam" id="PF00486">
    <property type="entry name" value="Trans_reg_C"/>
    <property type="match status" value="1"/>
</dbReference>
<organism evidence="5 6">
    <name type="scientific">Biostraticola tofi</name>
    <dbReference type="NCBI Taxonomy" id="466109"/>
    <lineage>
        <taxon>Bacteria</taxon>
        <taxon>Pseudomonadati</taxon>
        <taxon>Pseudomonadota</taxon>
        <taxon>Gammaproteobacteria</taxon>
        <taxon>Enterobacterales</taxon>
        <taxon>Bruguierivoracaceae</taxon>
        <taxon>Biostraticola</taxon>
    </lineage>
</organism>
<keyword evidence="2" id="KW-0802">TPR repeat</keyword>
<comment type="caution">
    <text evidence="5">The sequence shown here is derived from an EMBL/GenBank/DDBJ whole genome shotgun (WGS) entry which is preliminary data.</text>
</comment>
<reference evidence="5 6" key="1">
    <citation type="submission" date="2019-03" db="EMBL/GenBank/DDBJ databases">
        <title>Genomic Encyclopedia of Type Strains, Phase IV (KMG-IV): sequencing the most valuable type-strain genomes for metagenomic binning, comparative biology and taxonomic classification.</title>
        <authorList>
            <person name="Goeker M."/>
        </authorList>
    </citation>
    <scope>NUCLEOTIDE SEQUENCE [LARGE SCALE GENOMIC DNA]</scope>
    <source>
        <strain evidence="5 6">DSM 19580</strain>
    </source>
</reference>
<dbReference type="InterPro" id="IPR019734">
    <property type="entry name" value="TPR_rpt"/>
</dbReference>
<name>A0A4V2W4P2_9GAMM</name>
<dbReference type="SMART" id="SM00862">
    <property type="entry name" value="Trans_reg_C"/>
    <property type="match status" value="1"/>
</dbReference>
<accession>A0A4V2W4P2</accession>
<dbReference type="EMBL" id="SMCR01000004">
    <property type="protein sequence ID" value="TCV96659.1"/>
    <property type="molecule type" value="Genomic_DNA"/>
</dbReference>
<evidence type="ECO:0000256" key="1">
    <source>
        <dbReference type="ARBA" id="ARBA00023125"/>
    </source>
</evidence>
<evidence type="ECO:0000259" key="4">
    <source>
        <dbReference type="PROSITE" id="PS51755"/>
    </source>
</evidence>
<dbReference type="SUPFAM" id="SSF46894">
    <property type="entry name" value="C-terminal effector domain of the bipartite response regulators"/>
    <property type="match status" value="1"/>
</dbReference>
<dbReference type="InterPro" id="IPR036388">
    <property type="entry name" value="WH-like_DNA-bd_sf"/>
</dbReference>
<dbReference type="PROSITE" id="PS50005">
    <property type="entry name" value="TPR"/>
    <property type="match status" value="1"/>
</dbReference>
<sequence length="576" mass="64936">MTEIANKPYAAKSRSNYLPIKGVRKEVISHSKIQYTFGDFVLNSSKVLFHKDKQLSVSPKELAVLYLLLESAGEVVTKTQLIQDVWCGGNVSEESLTRCIYVLRRILQEGKNRRFIDTVYGKGYRFSWPVTRLIPTEPKLKTSSCIIAVLPFKLESSLDVLGLQDAIVEEMTGCEHIGLHVLPSSLTINCRSVHSILELLEKVRPDYYLTGYELIVGGNPSLRIELIRTHDHFVRRRECIPIGNNVTPDLLKKMLKDIILRYIPSLSKQFDVDLGIPLKDSAYPALAEVRDAMNVYTPQSLQHALAMTEQYRLQAPNDTSILSQLAECHFSLGQMGITNLNDALDNCALLSEQVLEQVDDHPLALAMRGLVYAMKSQYQQAEDIFKQIITLAPGYPVINYYYAWHLFINGELQTSLYFARQASQRLPLRIDIKALIMWIEYCSGNMTAALEMVSAQGADNHPLLRSMQAVILCDKGQFNLASEVSTGLGQSMPGDGIIYFNMLYVGLFARSNDDGIEQVDIIMEQPSLTVPAAILPLIRYCKGDPAAREWQHKLEREASPCLAIWRHDPRLKTLRA</sequence>